<evidence type="ECO:0000313" key="2">
    <source>
        <dbReference type="EMBL" id="KAF7291743.1"/>
    </source>
</evidence>
<feature type="compositionally biased region" description="Acidic residues" evidence="1">
    <location>
        <begin position="145"/>
        <end position="154"/>
    </location>
</feature>
<dbReference type="OrthoDB" id="2804637at2759"/>
<gene>
    <name evidence="2" type="ORF">HMN09_01233900</name>
</gene>
<dbReference type="Proteomes" id="UP000613580">
    <property type="component" value="Unassembled WGS sequence"/>
</dbReference>
<reference evidence="2" key="1">
    <citation type="submission" date="2020-05" db="EMBL/GenBank/DDBJ databases">
        <title>Mycena genomes resolve the evolution of fungal bioluminescence.</title>
        <authorList>
            <person name="Tsai I.J."/>
        </authorList>
    </citation>
    <scope>NUCLEOTIDE SEQUENCE</scope>
    <source>
        <strain evidence="2">110903Hualien_Pintung</strain>
    </source>
</reference>
<dbReference type="AlphaFoldDB" id="A0A8H6S3N7"/>
<sequence length="154" mass="15657">MADEAPAPRPIPGSLRDRIAALEKPNASADNNPAPLPPCPKVGAISRELKPKPPSPKTPPAGSSRLPSPLVQLLAKTSYDVVRTASGSSASNAKEAIKAIGWGSGLKSRMAALQGRGGSGVLPAPVPLTPAVGTGKKWVPSPEPALEEEVVVPS</sequence>
<keyword evidence="3" id="KW-1185">Reference proteome</keyword>
<evidence type="ECO:0000256" key="1">
    <source>
        <dbReference type="SAM" id="MobiDB-lite"/>
    </source>
</evidence>
<accession>A0A8H6S3N7</accession>
<comment type="caution">
    <text evidence="2">The sequence shown here is derived from an EMBL/GenBank/DDBJ whole genome shotgun (WGS) entry which is preliminary data.</text>
</comment>
<feature type="region of interest" description="Disordered" evidence="1">
    <location>
        <begin position="135"/>
        <end position="154"/>
    </location>
</feature>
<feature type="region of interest" description="Disordered" evidence="1">
    <location>
        <begin position="1"/>
        <end position="68"/>
    </location>
</feature>
<proteinExistence type="predicted"/>
<organism evidence="2 3">
    <name type="scientific">Mycena chlorophos</name>
    <name type="common">Agaric fungus</name>
    <name type="synonym">Agaricus chlorophos</name>
    <dbReference type="NCBI Taxonomy" id="658473"/>
    <lineage>
        <taxon>Eukaryota</taxon>
        <taxon>Fungi</taxon>
        <taxon>Dikarya</taxon>
        <taxon>Basidiomycota</taxon>
        <taxon>Agaricomycotina</taxon>
        <taxon>Agaricomycetes</taxon>
        <taxon>Agaricomycetidae</taxon>
        <taxon>Agaricales</taxon>
        <taxon>Marasmiineae</taxon>
        <taxon>Mycenaceae</taxon>
        <taxon>Mycena</taxon>
    </lineage>
</organism>
<name>A0A8H6S3N7_MYCCL</name>
<dbReference type="EMBL" id="JACAZE010000023">
    <property type="protein sequence ID" value="KAF7291743.1"/>
    <property type="molecule type" value="Genomic_DNA"/>
</dbReference>
<protein>
    <submittedName>
        <fullName evidence="2">Uncharacterized protein</fullName>
    </submittedName>
</protein>
<evidence type="ECO:0000313" key="3">
    <source>
        <dbReference type="Proteomes" id="UP000613580"/>
    </source>
</evidence>